<dbReference type="PANTHER" id="PTHR48429:SF1">
    <property type="entry name" value="AGENET DOMAIN-CONTAINING PROTEIN"/>
    <property type="match status" value="1"/>
</dbReference>
<reference evidence="2" key="1">
    <citation type="submission" date="2018-02" db="EMBL/GenBank/DDBJ databases">
        <title>Rhizophora mucronata_Transcriptome.</title>
        <authorList>
            <person name="Meera S.P."/>
            <person name="Sreeshan A."/>
            <person name="Augustine A."/>
        </authorList>
    </citation>
    <scope>NUCLEOTIDE SEQUENCE</scope>
    <source>
        <tissue evidence="2">Leaf</tissue>
    </source>
</reference>
<sequence>MDYDDNDFQSQNLHLAGEGSNRFPPALRSYSIPKFDFDESLPGAVRFDSLVETEVFLGIDNNEDNQWIEDFSRGHSGIHFNSGEVESCSISRCNNVWSEATSSESVEMLLKSVGQEEIVPVQTDNKESNACDELACIIKPMEPSLKQNNGTLARMDDLAASDLQPTSPPVNVLDNVCLLDDVEGLQPQVDTGPLVTQVDVSVGKGSDDLSAISVEGCLTIGEGSSIKDGIHDYGNQSEADNVINEALDDRKEKTSPRMHADSTFCSSQNTTVGSDVLNNEVQINNMRQTSDQKIEALETNKGEHKEEQHASSQEFQRFDQVSDDNLLESDVSHLEETISIDKKLSNVERTSCTMAKVDSGLSDSLVIRDPSGINMKLLGTEGNCLSERHDGHDSSGSSMDSKNLVSDAGPSPLSAEENDASKLKLDDSSEGCFGSISSLTFVSSSAKPFSEIHVEGHDSCSTLAQSTESFERNINSEEVDLHKHDHDLSVEEKEGTALCPDNSNMPSDVTLILDRGVQTLSSDGGGAENKLIDSQLQSDDACGKETAVVGNGVSPDAVVDHTEVEMSHRPLVSLAHKERDNEAMVSPEASILDLKTSSQLRSGPEPASEYEEGAAGQIVCESADQPLLMPDGCKTKSHGEGQTAVNSKDSQESTEEMRVLQVFNDLSTNKSDAVTLLVKDIDEKESSKVLG</sequence>
<feature type="region of interest" description="Disordered" evidence="1">
    <location>
        <begin position="635"/>
        <end position="656"/>
    </location>
</feature>
<dbReference type="AlphaFoldDB" id="A0A2P2M6V4"/>
<feature type="region of interest" description="Disordered" evidence="1">
    <location>
        <begin position="384"/>
        <end position="422"/>
    </location>
</feature>
<organism evidence="2">
    <name type="scientific">Rhizophora mucronata</name>
    <name type="common">Asiatic mangrove</name>
    <dbReference type="NCBI Taxonomy" id="61149"/>
    <lineage>
        <taxon>Eukaryota</taxon>
        <taxon>Viridiplantae</taxon>
        <taxon>Streptophyta</taxon>
        <taxon>Embryophyta</taxon>
        <taxon>Tracheophyta</taxon>
        <taxon>Spermatophyta</taxon>
        <taxon>Magnoliopsida</taxon>
        <taxon>eudicotyledons</taxon>
        <taxon>Gunneridae</taxon>
        <taxon>Pentapetalae</taxon>
        <taxon>rosids</taxon>
        <taxon>fabids</taxon>
        <taxon>Malpighiales</taxon>
        <taxon>Rhizophoraceae</taxon>
        <taxon>Rhizophora</taxon>
    </lineage>
</organism>
<evidence type="ECO:0000313" key="2">
    <source>
        <dbReference type="EMBL" id="MBX25954.1"/>
    </source>
</evidence>
<dbReference type="PANTHER" id="PTHR48429">
    <property type="entry name" value="AGENET DOMAIN-CONTAINING PROTEIN"/>
    <property type="match status" value="1"/>
</dbReference>
<dbReference type="InterPro" id="IPR055274">
    <property type="entry name" value="SWO1"/>
</dbReference>
<evidence type="ECO:0000256" key="1">
    <source>
        <dbReference type="SAM" id="MobiDB-lite"/>
    </source>
</evidence>
<proteinExistence type="predicted"/>
<dbReference type="EMBL" id="GGEC01045470">
    <property type="protein sequence ID" value="MBX25954.1"/>
    <property type="molecule type" value="Transcribed_RNA"/>
</dbReference>
<accession>A0A2P2M6V4</accession>
<protein>
    <submittedName>
        <fullName evidence="2">Uncharacterized protein LOC105632277 isoform X4</fullName>
    </submittedName>
</protein>
<name>A0A2P2M6V4_RHIMU</name>